<dbReference type="EMBL" id="JH717883">
    <property type="protein sequence ID" value="EWY79296.1"/>
    <property type="molecule type" value="Genomic_DNA"/>
</dbReference>
<protein>
    <submittedName>
        <fullName evidence="1">Uncharacterized protein</fullName>
    </submittedName>
</protein>
<proteinExistence type="predicted"/>
<sequence length="87" mass="9222">MVILIVSRDVSVEEIHYSVCFSVISAESDEDDERDVNKTGLKVSKWSDRTAGGSSTYGDDSADGTSSLADLGVVNEEVFACIGVTSV</sequence>
<name>W9HGI0_FUSOX</name>
<evidence type="ECO:0000313" key="2">
    <source>
        <dbReference type="Proteomes" id="UP000030753"/>
    </source>
</evidence>
<dbReference type="AlphaFoldDB" id="W9HGI0"/>
<dbReference type="HOGENOM" id="CLU_2483418_0_0_1"/>
<reference evidence="1 2" key="1">
    <citation type="submission" date="2011-06" db="EMBL/GenBank/DDBJ databases">
        <title>The Genome Sequence of Fusarium oxysporum FOSC 3-a.</title>
        <authorList>
            <consortium name="The Broad Institute Genome Sequencing Platform"/>
            <person name="Ma L.-J."/>
            <person name="Gale L.R."/>
            <person name="Schwartz D.C."/>
            <person name="Zhou S."/>
            <person name="Corby-Kistler H."/>
            <person name="Young S.K."/>
            <person name="Zeng Q."/>
            <person name="Gargeya S."/>
            <person name="Fitzgerald M."/>
            <person name="Haas B."/>
            <person name="Abouelleil A."/>
            <person name="Alvarado L."/>
            <person name="Arachchi H.M."/>
            <person name="Berlin A."/>
            <person name="Brown A."/>
            <person name="Chapman S.B."/>
            <person name="Chen Z."/>
            <person name="Dunbar C."/>
            <person name="Freedman E."/>
            <person name="Gearin G."/>
            <person name="Gellesch M."/>
            <person name="Goldberg J."/>
            <person name="Griggs A."/>
            <person name="Gujja S."/>
            <person name="Heiman D."/>
            <person name="Howarth C."/>
            <person name="Larson L."/>
            <person name="Lui A."/>
            <person name="MacDonald P.J.P."/>
            <person name="Mehta T."/>
            <person name="Montmayeur A."/>
            <person name="Murphy C."/>
            <person name="Neiman D."/>
            <person name="Pearson M."/>
            <person name="Priest M."/>
            <person name="Roberts A."/>
            <person name="Saif S."/>
            <person name="Shea T."/>
            <person name="Shenoy N."/>
            <person name="Sisk P."/>
            <person name="Stolte C."/>
            <person name="Sykes S."/>
            <person name="Wortman J."/>
            <person name="Nusbaum C."/>
            <person name="Birren B."/>
        </authorList>
    </citation>
    <scope>NUCLEOTIDE SEQUENCE [LARGE SCALE GENOMIC DNA]</scope>
    <source>
        <strain evidence="2">FOSC 3-a</strain>
    </source>
</reference>
<dbReference type="Proteomes" id="UP000030753">
    <property type="component" value="Unassembled WGS sequence"/>
</dbReference>
<gene>
    <name evidence="1" type="ORF">FOYG_17530</name>
</gene>
<accession>W9HGI0</accession>
<evidence type="ECO:0000313" key="1">
    <source>
        <dbReference type="EMBL" id="EWY79296.1"/>
    </source>
</evidence>
<organism evidence="1 2">
    <name type="scientific">Fusarium oxysporum NRRL 32931</name>
    <dbReference type="NCBI Taxonomy" id="660029"/>
    <lineage>
        <taxon>Eukaryota</taxon>
        <taxon>Fungi</taxon>
        <taxon>Dikarya</taxon>
        <taxon>Ascomycota</taxon>
        <taxon>Pezizomycotina</taxon>
        <taxon>Sordariomycetes</taxon>
        <taxon>Hypocreomycetidae</taxon>
        <taxon>Hypocreales</taxon>
        <taxon>Nectriaceae</taxon>
        <taxon>Fusarium</taxon>
        <taxon>Fusarium oxysporum species complex</taxon>
    </lineage>
</organism>